<organism evidence="2 3">
    <name type="scientific">Fomitopsis schrenkii</name>
    <name type="common">Brown rot fungus</name>
    <dbReference type="NCBI Taxonomy" id="2126942"/>
    <lineage>
        <taxon>Eukaryota</taxon>
        <taxon>Fungi</taxon>
        <taxon>Dikarya</taxon>
        <taxon>Basidiomycota</taxon>
        <taxon>Agaricomycotina</taxon>
        <taxon>Agaricomycetes</taxon>
        <taxon>Polyporales</taxon>
        <taxon>Fomitopsis</taxon>
    </lineage>
</organism>
<keyword evidence="3" id="KW-1185">Reference proteome</keyword>
<evidence type="ECO:0000259" key="1">
    <source>
        <dbReference type="Pfam" id="PF10551"/>
    </source>
</evidence>
<dbReference type="InParanoid" id="S8EWQ5"/>
<feature type="non-terminal residue" evidence="2">
    <location>
        <position position="1"/>
    </location>
</feature>
<dbReference type="eggNOG" id="ENOG502SI4R">
    <property type="taxonomic scope" value="Eukaryota"/>
</dbReference>
<sequence>YKINVALTPEQNVHNWLDPQNPHYRKDLAQCVFYYAARIEQTDRFKVCVATMPCRNGVISRCAWKHCHRRQVIIDGTFGICTSRLLLWIAMGVNESNHGVPVALFLFSAPTGNRATHAGYDSAILTELLQEWKLCLGNRDEESFEPYIGITDTDTKERIALTTVWPRITLLLCRFHVRQCWTNRRKSLKLGTLAPFWASFAKQQLYTLEERLLATTEHEDALSIIIGVETLFQSMLLSDPSGQPAATAVNEFIAYLRGTWMPYPLWRSWARRGRIDAAERMGVDIDFILPTTNHLESFNGSLKRKYI</sequence>
<evidence type="ECO:0000313" key="3">
    <source>
        <dbReference type="Proteomes" id="UP000015241"/>
    </source>
</evidence>
<dbReference type="InterPro" id="IPR018289">
    <property type="entry name" value="MULE_transposase_dom"/>
</dbReference>
<protein>
    <recommendedName>
        <fullName evidence="1">MULE transposase domain-containing protein</fullName>
    </recommendedName>
</protein>
<dbReference type="STRING" id="743788.S8EWQ5"/>
<dbReference type="AlphaFoldDB" id="S8EWQ5"/>
<dbReference type="Pfam" id="PF10551">
    <property type="entry name" value="MULE"/>
    <property type="match status" value="1"/>
</dbReference>
<feature type="non-terminal residue" evidence="2">
    <location>
        <position position="307"/>
    </location>
</feature>
<dbReference type="OrthoDB" id="2422225at2759"/>
<reference evidence="2 3" key="1">
    <citation type="journal article" date="2012" name="Science">
        <title>The Paleozoic origin of enzymatic lignin decomposition reconstructed from 31 fungal genomes.</title>
        <authorList>
            <person name="Floudas D."/>
            <person name="Binder M."/>
            <person name="Riley R."/>
            <person name="Barry K."/>
            <person name="Blanchette R.A."/>
            <person name="Henrissat B."/>
            <person name="Martinez A.T."/>
            <person name="Otillar R."/>
            <person name="Spatafora J.W."/>
            <person name="Yadav J.S."/>
            <person name="Aerts A."/>
            <person name="Benoit I."/>
            <person name="Boyd A."/>
            <person name="Carlson A."/>
            <person name="Copeland A."/>
            <person name="Coutinho P.M."/>
            <person name="de Vries R.P."/>
            <person name="Ferreira P."/>
            <person name="Findley K."/>
            <person name="Foster B."/>
            <person name="Gaskell J."/>
            <person name="Glotzer D."/>
            <person name="Gorecki P."/>
            <person name="Heitman J."/>
            <person name="Hesse C."/>
            <person name="Hori C."/>
            <person name="Igarashi K."/>
            <person name="Jurgens J.A."/>
            <person name="Kallen N."/>
            <person name="Kersten P."/>
            <person name="Kohler A."/>
            <person name="Kuees U."/>
            <person name="Kumar T.K.A."/>
            <person name="Kuo A."/>
            <person name="LaButti K."/>
            <person name="Larrondo L.F."/>
            <person name="Lindquist E."/>
            <person name="Ling A."/>
            <person name="Lombard V."/>
            <person name="Lucas S."/>
            <person name="Lundell T."/>
            <person name="Martin R."/>
            <person name="McLaughlin D.J."/>
            <person name="Morgenstern I."/>
            <person name="Morin E."/>
            <person name="Murat C."/>
            <person name="Nagy L.G."/>
            <person name="Nolan M."/>
            <person name="Ohm R.A."/>
            <person name="Patyshakuliyeva A."/>
            <person name="Rokas A."/>
            <person name="Ruiz-Duenas F.J."/>
            <person name="Sabat G."/>
            <person name="Salamov A."/>
            <person name="Samejima M."/>
            <person name="Schmutz J."/>
            <person name="Slot J.C."/>
            <person name="St John F."/>
            <person name="Stenlid J."/>
            <person name="Sun H."/>
            <person name="Sun S."/>
            <person name="Syed K."/>
            <person name="Tsang A."/>
            <person name="Wiebenga A."/>
            <person name="Young D."/>
            <person name="Pisabarro A."/>
            <person name="Eastwood D.C."/>
            <person name="Martin F."/>
            <person name="Cullen D."/>
            <person name="Grigoriev I.V."/>
            <person name="Hibbett D.S."/>
        </authorList>
    </citation>
    <scope>NUCLEOTIDE SEQUENCE</scope>
    <source>
        <strain evidence="3">FP-58527</strain>
    </source>
</reference>
<accession>S8EWQ5</accession>
<feature type="domain" description="MULE transposase" evidence="1">
    <location>
        <begin position="72"/>
        <end position="178"/>
    </location>
</feature>
<evidence type="ECO:0000313" key="2">
    <source>
        <dbReference type="EMBL" id="EPS94045.1"/>
    </source>
</evidence>
<dbReference type="Proteomes" id="UP000015241">
    <property type="component" value="Unassembled WGS sequence"/>
</dbReference>
<dbReference type="EMBL" id="KE504246">
    <property type="protein sequence ID" value="EPS94045.1"/>
    <property type="molecule type" value="Genomic_DNA"/>
</dbReference>
<proteinExistence type="predicted"/>
<dbReference type="HOGENOM" id="CLU_007844_1_0_1"/>
<name>S8EWQ5_FOMSC</name>
<gene>
    <name evidence="2" type="ORF">FOMPIDRAFT_1097535</name>
</gene>